<dbReference type="CDD" id="cd16914">
    <property type="entry name" value="EcfT"/>
    <property type="match status" value="1"/>
</dbReference>
<feature type="transmembrane region" description="Helical" evidence="5">
    <location>
        <begin position="246"/>
        <end position="265"/>
    </location>
</feature>
<evidence type="ECO:0000256" key="3">
    <source>
        <dbReference type="ARBA" id="ARBA00022989"/>
    </source>
</evidence>
<dbReference type="Proteomes" id="UP000009325">
    <property type="component" value="Unassembled WGS sequence"/>
</dbReference>
<keyword evidence="3 5" id="KW-1133">Transmembrane helix</keyword>
<dbReference type="AlphaFoldDB" id="K0NQG9"/>
<dbReference type="RefSeq" id="WP_009557685.1">
    <property type="nucleotide sequence ID" value="NZ_CALZ01000047.1"/>
</dbReference>
<dbReference type="PANTHER" id="PTHR33514">
    <property type="entry name" value="PROTEIN ABCI12, CHLOROPLASTIC"/>
    <property type="match status" value="1"/>
</dbReference>
<dbReference type="InterPro" id="IPR003339">
    <property type="entry name" value="ABC/ECF_trnsptr_transmembrane"/>
</dbReference>
<evidence type="ECO:0000256" key="1">
    <source>
        <dbReference type="ARBA" id="ARBA00004141"/>
    </source>
</evidence>
<keyword evidence="4 5" id="KW-0472">Membrane</keyword>
<dbReference type="Pfam" id="PF02361">
    <property type="entry name" value="CbiQ"/>
    <property type="match status" value="1"/>
</dbReference>
<keyword evidence="2 5" id="KW-0812">Transmembrane</keyword>
<protein>
    <submittedName>
        <fullName evidence="6">Cobalt ABC transporter, permease protein</fullName>
    </submittedName>
</protein>
<evidence type="ECO:0000313" key="6">
    <source>
        <dbReference type="EMBL" id="CCK83158.1"/>
    </source>
</evidence>
<name>K0NQG9_9LACO</name>
<dbReference type="EMBL" id="CALZ01000047">
    <property type="protein sequence ID" value="CCK83158.1"/>
    <property type="molecule type" value="Genomic_DNA"/>
</dbReference>
<dbReference type="PANTHER" id="PTHR33514:SF1">
    <property type="entry name" value="ABC TRANSPORTER PERMEASE"/>
    <property type="match status" value="1"/>
</dbReference>
<feature type="transmembrane region" description="Helical" evidence="5">
    <location>
        <begin position="66"/>
        <end position="85"/>
    </location>
</feature>
<evidence type="ECO:0000256" key="4">
    <source>
        <dbReference type="ARBA" id="ARBA00023136"/>
    </source>
</evidence>
<organism evidence="6 7">
    <name type="scientific">Lactobacillus equicursoris 66c</name>
    <dbReference type="NCBI Taxonomy" id="872326"/>
    <lineage>
        <taxon>Bacteria</taxon>
        <taxon>Bacillati</taxon>
        <taxon>Bacillota</taxon>
        <taxon>Bacilli</taxon>
        <taxon>Lactobacillales</taxon>
        <taxon>Lactobacillaceae</taxon>
        <taxon>Lactobacillus</taxon>
    </lineage>
</organism>
<evidence type="ECO:0000313" key="7">
    <source>
        <dbReference type="Proteomes" id="UP000009325"/>
    </source>
</evidence>
<dbReference type="GO" id="GO:0005886">
    <property type="term" value="C:plasma membrane"/>
    <property type="evidence" value="ECO:0007669"/>
    <property type="project" value="TreeGrafter"/>
</dbReference>
<comment type="subcellular location">
    <subcellularLocation>
        <location evidence="1">Membrane</location>
        <topology evidence="1">Multi-pass membrane protein</topology>
    </subcellularLocation>
</comment>
<proteinExistence type="predicted"/>
<feature type="transmembrane region" description="Helical" evidence="5">
    <location>
        <begin position="113"/>
        <end position="135"/>
    </location>
</feature>
<feature type="transmembrane region" description="Helical" evidence="5">
    <location>
        <begin position="24"/>
        <end position="54"/>
    </location>
</feature>
<dbReference type="OrthoDB" id="8635523at2"/>
<comment type="caution">
    <text evidence="6">The sequence shown here is derived from an EMBL/GenBank/DDBJ whole genome shotgun (WGS) entry which is preliminary data.</text>
</comment>
<evidence type="ECO:0000256" key="5">
    <source>
        <dbReference type="SAM" id="Phobius"/>
    </source>
</evidence>
<evidence type="ECO:0000256" key="2">
    <source>
        <dbReference type="ARBA" id="ARBA00022692"/>
    </source>
</evidence>
<gene>
    <name evidence="6" type="ORF">BN146_02605</name>
</gene>
<accession>K0NQG9</accession>
<sequence>MNNAVLGYTPGNTFIHRLSATTKLLFLIITSVACMMTYDTRFLLLMCVLSLILFKVSHVKWKQVSVVVNLIIIFAILNLVLVLLFQPSYGAELYGTKHVLFGSGWLTITSEELFYLFNLMLKYICAVPIAILFLITTNPSQFASSLNQIGISYRFAYAFSLALRYIPDIQESYWAISHAQQARGNEISKKAKLKARAKGTINIVMPLILSSLDRITVISTAMELRRFGSKKKRTWYTSQPFKRNDWLTLIFAILLVALMVFLWKLDGGRFYNPFR</sequence>
<reference evidence="6 7" key="1">
    <citation type="submission" date="2012-08" db="EMBL/GenBank/DDBJ databases">
        <title>Draft Genome Sequences of Lactobacillus equicursoris CIP 110162T, isolated from thoroughbred racehorse feces and Lactobacillus sp. CRBIP 24.137 isolated from urine of human.</title>
        <authorList>
            <person name="Cousin S."/>
            <person name="Loux V."/>
            <person name="Ma L."/>
            <person name="Creno S."/>
            <person name="Clermont D."/>
            <person name="Bizet C."/>
            <person name="Bouchier C."/>
        </authorList>
    </citation>
    <scope>NUCLEOTIDE SEQUENCE [LARGE SCALE GENOMIC DNA]</scope>
    <source>
        <strain evidence="6 7">66c</strain>
    </source>
</reference>